<evidence type="ECO:0000256" key="7">
    <source>
        <dbReference type="ARBA" id="ARBA00023163"/>
    </source>
</evidence>
<keyword evidence="3" id="KW-0678">Repressor</keyword>
<reference evidence="9 10" key="1">
    <citation type="submission" date="2020-08" db="EMBL/GenBank/DDBJ databases">
        <title>Genomic Encyclopedia of Type Strains, Phase IV (KMG-IV): sequencing the most valuable type-strain genomes for metagenomic binning, comparative biology and taxonomic classification.</title>
        <authorList>
            <person name="Goeker M."/>
        </authorList>
    </citation>
    <scope>NUCLEOTIDE SEQUENCE [LARGE SCALE GENOMIC DNA]</scope>
    <source>
        <strain evidence="9 10">DSM 29514</strain>
    </source>
</reference>
<dbReference type="PANTHER" id="PTHR30118:SF6">
    <property type="entry name" value="HTH-TYPE TRANSCRIPTIONAL REGULATOR LEUO"/>
    <property type="match status" value="1"/>
</dbReference>
<dbReference type="InterPro" id="IPR000847">
    <property type="entry name" value="LysR_HTH_N"/>
</dbReference>
<proteinExistence type="inferred from homology"/>
<comment type="caution">
    <text evidence="9">The sequence shown here is derived from an EMBL/GenBank/DDBJ whole genome shotgun (WGS) entry which is preliminary data.</text>
</comment>
<dbReference type="PROSITE" id="PS50931">
    <property type="entry name" value="HTH_LYSR"/>
    <property type="match status" value="1"/>
</dbReference>
<evidence type="ECO:0000256" key="3">
    <source>
        <dbReference type="ARBA" id="ARBA00022491"/>
    </source>
</evidence>
<dbReference type="EMBL" id="JACIEC010000005">
    <property type="protein sequence ID" value="MBB4144957.1"/>
    <property type="molecule type" value="Genomic_DNA"/>
</dbReference>
<keyword evidence="2" id="KW-0536">Nodulation</keyword>
<dbReference type="Gene3D" id="3.40.190.10">
    <property type="entry name" value="Periplasmic binding protein-like II"/>
    <property type="match status" value="2"/>
</dbReference>
<accession>A0A7W6PTA6</accession>
<dbReference type="PRINTS" id="PR00039">
    <property type="entry name" value="HTHLYSR"/>
</dbReference>
<evidence type="ECO:0000256" key="5">
    <source>
        <dbReference type="ARBA" id="ARBA00023125"/>
    </source>
</evidence>
<evidence type="ECO:0000259" key="8">
    <source>
        <dbReference type="PROSITE" id="PS50931"/>
    </source>
</evidence>
<dbReference type="InterPro" id="IPR050389">
    <property type="entry name" value="LysR-type_TF"/>
</dbReference>
<evidence type="ECO:0000313" key="9">
    <source>
        <dbReference type="EMBL" id="MBB4144957.1"/>
    </source>
</evidence>
<dbReference type="InterPro" id="IPR036390">
    <property type="entry name" value="WH_DNA-bd_sf"/>
</dbReference>
<dbReference type="RefSeq" id="WP_165130838.1">
    <property type="nucleotide sequence ID" value="NZ_CP049249.1"/>
</dbReference>
<evidence type="ECO:0000256" key="2">
    <source>
        <dbReference type="ARBA" id="ARBA00022458"/>
    </source>
</evidence>
<dbReference type="Pfam" id="PF03466">
    <property type="entry name" value="LysR_substrate"/>
    <property type="match status" value="1"/>
</dbReference>
<dbReference type="GO" id="GO:0003700">
    <property type="term" value="F:DNA-binding transcription factor activity"/>
    <property type="evidence" value="ECO:0007669"/>
    <property type="project" value="InterPro"/>
</dbReference>
<feature type="domain" description="HTH lysR-type" evidence="8">
    <location>
        <begin position="6"/>
        <end position="63"/>
    </location>
</feature>
<sequence>MRLGGLDLNLVVALEAILRLRSVSAAARETHLTQPALSRALARLRDHFGDPIVVQVGRRFVPTAFGETLYLKVQGLIQEARSFSQMRADFDPSREVREFSILCSDYVTVVFLTRLIQRLCLLAPGITIRSISIDNHSEELFLKGDIDFRILPDDFIDPTFPGSPLFEDHFVSIAWDANPDIGETLDEKTFLTSRHVATAFGSHRFDSHLESYLKVAGIDLKVAMFVPSFVLLPSCVIGTPLLATIHARLAAQLPTNLPLRRMKPPIDIPPIQQTLQWHPKRADDLAFRWVRTVMKDVLQEMQGEPAPIA</sequence>
<keyword evidence="4" id="KW-0805">Transcription regulation</keyword>
<keyword evidence="10" id="KW-1185">Reference proteome</keyword>
<dbReference type="SUPFAM" id="SSF46785">
    <property type="entry name" value="Winged helix' DNA-binding domain"/>
    <property type="match status" value="1"/>
</dbReference>
<protein>
    <submittedName>
        <fullName evidence="9">LysR family nod box-dependent transcriptional activator</fullName>
    </submittedName>
</protein>
<dbReference type="SUPFAM" id="SSF53850">
    <property type="entry name" value="Periplasmic binding protein-like II"/>
    <property type="match status" value="1"/>
</dbReference>
<dbReference type="Proteomes" id="UP000519897">
    <property type="component" value="Unassembled WGS sequence"/>
</dbReference>
<dbReference type="PANTHER" id="PTHR30118">
    <property type="entry name" value="HTH-TYPE TRANSCRIPTIONAL REGULATOR LEUO-RELATED"/>
    <property type="match status" value="1"/>
</dbReference>
<dbReference type="Pfam" id="PF00126">
    <property type="entry name" value="HTH_1"/>
    <property type="match status" value="1"/>
</dbReference>
<keyword evidence="6" id="KW-0010">Activator</keyword>
<organism evidence="9 10">
    <name type="scientific">Rhizobium rhizoryzae</name>
    <dbReference type="NCBI Taxonomy" id="451876"/>
    <lineage>
        <taxon>Bacteria</taxon>
        <taxon>Pseudomonadati</taxon>
        <taxon>Pseudomonadota</taxon>
        <taxon>Alphaproteobacteria</taxon>
        <taxon>Hyphomicrobiales</taxon>
        <taxon>Rhizobiaceae</taxon>
        <taxon>Rhizobium/Agrobacterium group</taxon>
        <taxon>Rhizobium</taxon>
    </lineage>
</organism>
<evidence type="ECO:0000256" key="4">
    <source>
        <dbReference type="ARBA" id="ARBA00023015"/>
    </source>
</evidence>
<dbReference type="InterPro" id="IPR005119">
    <property type="entry name" value="LysR_subst-bd"/>
</dbReference>
<dbReference type="AlphaFoldDB" id="A0A7W6PTA6"/>
<dbReference type="InterPro" id="IPR036388">
    <property type="entry name" value="WH-like_DNA-bd_sf"/>
</dbReference>
<evidence type="ECO:0000313" key="10">
    <source>
        <dbReference type="Proteomes" id="UP000519897"/>
    </source>
</evidence>
<name>A0A7W6PTA6_9HYPH</name>
<keyword evidence="7" id="KW-0804">Transcription</keyword>
<evidence type="ECO:0000256" key="1">
    <source>
        <dbReference type="ARBA" id="ARBA00009437"/>
    </source>
</evidence>
<dbReference type="GO" id="GO:0003677">
    <property type="term" value="F:DNA binding"/>
    <property type="evidence" value="ECO:0007669"/>
    <property type="project" value="UniProtKB-KW"/>
</dbReference>
<dbReference type="Gene3D" id="1.10.10.10">
    <property type="entry name" value="Winged helix-like DNA-binding domain superfamily/Winged helix DNA-binding domain"/>
    <property type="match status" value="1"/>
</dbReference>
<comment type="similarity">
    <text evidence="1">Belongs to the LysR transcriptional regulatory family.</text>
</comment>
<gene>
    <name evidence="9" type="ORF">GGQ72_003519</name>
</gene>
<evidence type="ECO:0000256" key="6">
    <source>
        <dbReference type="ARBA" id="ARBA00023159"/>
    </source>
</evidence>
<keyword evidence="5" id="KW-0238">DNA-binding</keyword>